<feature type="domain" description="Putative conjugal transfer nickase/helicase TraI C-terminal" evidence="3">
    <location>
        <begin position="260"/>
        <end position="375"/>
    </location>
</feature>
<dbReference type="NCBIfam" id="TIGR03760">
    <property type="entry name" value="ICE_TraI_Pfluor"/>
    <property type="match status" value="1"/>
</dbReference>
<dbReference type="Gene3D" id="2.40.10.200">
    <property type="entry name" value="STY4665 C-terminal domain-like"/>
    <property type="match status" value="1"/>
</dbReference>
<dbReference type="InterPro" id="IPR036388">
    <property type="entry name" value="WH-like_DNA-bd_sf"/>
</dbReference>
<name>A0A1B8HBY1_9GAMM</name>
<accession>A0A1B8HBY1</accession>
<dbReference type="Pfam" id="PF07515">
    <property type="entry name" value="TraI_2_C"/>
    <property type="match status" value="1"/>
</dbReference>
<feature type="region of interest" description="Disordered" evidence="1">
    <location>
        <begin position="1"/>
        <end position="21"/>
    </location>
</feature>
<dbReference type="Pfam" id="PF07514">
    <property type="entry name" value="TraI_2"/>
    <property type="match status" value="1"/>
</dbReference>
<reference evidence="4 5" key="1">
    <citation type="submission" date="2016-06" db="EMBL/GenBank/DDBJ databases">
        <authorList>
            <person name="Kjaerup R.B."/>
            <person name="Dalgaard T.S."/>
            <person name="Juul-Madsen H.R."/>
        </authorList>
    </citation>
    <scope>NUCLEOTIDE SEQUENCE [LARGE SCALE GENOMIC DNA]</scope>
    <source>
        <strain evidence="4 5">GCSL-Mp3</strain>
    </source>
</reference>
<evidence type="ECO:0000313" key="4">
    <source>
        <dbReference type="EMBL" id="OBU06588.1"/>
    </source>
</evidence>
<sequence length="378" mass="43180">MLNLKSFFHPQSRSEKIPETPAGYYRPFSAENVPAIPHRRQWLKYLRDSSSLPKAQFQHYYQTPLTKCLVLMQQFPLMEQGSHARPGGMADYMLESLPYAVRLAKGYMLPPGAPPEEQAAQSTAWHAVIVYASMLSPLGYLCDVHIELANGKRWFPLNDAPPMPYRFRFSPSSSAEERQSFGAMLAWRIIPAEAILWLSNYPDAFRALSLYLNGFREQTGVVHRIISEAVRLTTGENEKTITEDIGEVNESPAEHADNPGNIFWQWLVEGCRSDNIAINQPDNSVHLIGGYLFLPSPWVFHQFLSDTGSEQQEKAALQKAFERLRYHRRDNGTMFTCHLYQTENREGQYRKLSGYLVPVDKVFSDTLKHGDNPRLVVI</sequence>
<dbReference type="SUPFAM" id="SSF46785">
    <property type="entry name" value="Winged helix' DNA-binding domain"/>
    <property type="match status" value="1"/>
</dbReference>
<evidence type="ECO:0000259" key="3">
    <source>
        <dbReference type="Pfam" id="PF07515"/>
    </source>
</evidence>
<dbReference type="Gene3D" id="1.10.3210.40">
    <property type="match status" value="1"/>
</dbReference>
<comment type="caution">
    <text evidence="4">The sequence shown here is derived from an EMBL/GenBank/DDBJ whole genome shotgun (WGS) entry which is preliminary data.</text>
</comment>
<dbReference type="Gene3D" id="1.10.10.10">
    <property type="entry name" value="Winged helix-like DNA-binding domain superfamily/Winged helix DNA-binding domain"/>
    <property type="match status" value="1"/>
</dbReference>
<dbReference type="InterPro" id="IPR011093">
    <property type="entry name" value="TraI_2_C"/>
</dbReference>
<dbReference type="InterPro" id="IPR022391">
    <property type="entry name" value="ICE_relaxase_PFGI-1"/>
</dbReference>
<dbReference type="Proteomes" id="UP000092247">
    <property type="component" value="Unassembled WGS sequence"/>
</dbReference>
<proteinExistence type="predicted"/>
<protein>
    <recommendedName>
        <fullName evidence="6">Relaxase</fullName>
    </recommendedName>
</protein>
<dbReference type="RefSeq" id="WP_067423883.1">
    <property type="nucleotide sequence ID" value="NZ_LZEX01000018.1"/>
</dbReference>
<gene>
    <name evidence="4" type="ORF">AYY17_20380</name>
</gene>
<feature type="domain" description="Uncharacterised" evidence="2">
    <location>
        <begin position="23"/>
        <end position="234"/>
    </location>
</feature>
<dbReference type="InterPro" id="IPR036390">
    <property type="entry name" value="WH_DNA-bd_sf"/>
</dbReference>
<organism evidence="4 5">
    <name type="scientific">Morganella psychrotolerans</name>
    <dbReference type="NCBI Taxonomy" id="368603"/>
    <lineage>
        <taxon>Bacteria</taxon>
        <taxon>Pseudomonadati</taxon>
        <taxon>Pseudomonadota</taxon>
        <taxon>Gammaproteobacteria</taxon>
        <taxon>Enterobacterales</taxon>
        <taxon>Morganellaceae</taxon>
        <taxon>Morganella</taxon>
    </lineage>
</organism>
<dbReference type="AlphaFoldDB" id="A0A1B8HBY1"/>
<evidence type="ECO:0000256" key="1">
    <source>
        <dbReference type="SAM" id="MobiDB-lite"/>
    </source>
</evidence>
<evidence type="ECO:0008006" key="6">
    <source>
        <dbReference type="Google" id="ProtNLM"/>
    </source>
</evidence>
<dbReference type="EMBL" id="LZEX01000018">
    <property type="protein sequence ID" value="OBU06588.1"/>
    <property type="molecule type" value="Genomic_DNA"/>
</dbReference>
<dbReference type="InterPro" id="IPR011119">
    <property type="entry name" value="Unchr_helicase_relaxase_TraI"/>
</dbReference>
<evidence type="ECO:0000259" key="2">
    <source>
        <dbReference type="Pfam" id="PF07514"/>
    </source>
</evidence>
<evidence type="ECO:0000313" key="5">
    <source>
        <dbReference type="Proteomes" id="UP000092247"/>
    </source>
</evidence>